<evidence type="ECO:0000313" key="2">
    <source>
        <dbReference type="EMBL" id="WNZ22372.1"/>
    </source>
</evidence>
<dbReference type="EMBL" id="CP053586">
    <property type="protein sequence ID" value="WNZ22372.1"/>
    <property type="molecule type" value="Genomic_DNA"/>
</dbReference>
<protein>
    <submittedName>
        <fullName evidence="2">Phosphodiester glycosidase family protein</fullName>
    </submittedName>
</protein>
<accession>A0AA96W9R3</accession>
<dbReference type="PANTHER" id="PTHR40446">
    <property type="entry name" value="N-ACETYLGLUCOSAMINE-1-PHOSPHODIESTER ALPHA-N-ACETYLGLUCOSAMINIDASE"/>
    <property type="match status" value="1"/>
</dbReference>
<dbReference type="Pfam" id="PF09992">
    <property type="entry name" value="NAGPA"/>
    <property type="match status" value="1"/>
</dbReference>
<gene>
    <name evidence="2" type="ORF">HJG54_05480</name>
</gene>
<sequence>MVRARTRHHRRLRHRRFQSTYLPHSSPLGRFRLVLLSPLVVVALSLMFNKQQGNAEPFQNFVLSPAAHSPAWVPTLAQASIPVSITRHGGQITLNGRKLQIPWSQRQQSLGIADAGLIEALGIELLDTSDVTQQPVEWFSDHRTTPLNLATWLTKQYRYVDISKLTQQFGWRVEVQGEDLQISTPEAQVNAVRQGPQTWGDRVVIDLDQAAPWRVSEQQGETTVTIDARLNPAVASSFAAKAGKQIKSLKLEANGNRTVLRLSYANGLRPRVWSLDNPNRLLIDVRPDSLVERNILWAPGVRWQQRWVQINSGRFPVVKLEVDPRQPGVSLRPIVSSSTGNVGTAPLSATIQRLEGIAAINAGFFNRNNQLPLGAIRSESRWISGPILNRGAIGWNDTGEATVGHLSLQETLMTSGGQRLVMQSTNSGYVGAGVARYTPDWGRSYKTILDDEVVITVRQDRVVDQKRILKAGQTTVPIPSDGYLLVVRADNTVLNTLAVGTSLQLTGLTQPDEFSRYAQVLGAGPLLLQNRRVVLNPQSERFSTAFIQEAAPRSMIATTAEGTLALLTVHNRVSGAGPTLAEIAQIAQRMGFVNALNLDGGSSTTLYLGGQLLNRSAATAAPVHNGIGVFIQPNS</sequence>
<keyword evidence="2" id="KW-0378">Hydrolase</keyword>
<evidence type="ECO:0000259" key="1">
    <source>
        <dbReference type="Pfam" id="PF09992"/>
    </source>
</evidence>
<name>A0AA96W9R3_9CYAN</name>
<dbReference type="GO" id="GO:0016798">
    <property type="term" value="F:hydrolase activity, acting on glycosyl bonds"/>
    <property type="evidence" value="ECO:0007669"/>
    <property type="project" value="UniProtKB-KW"/>
</dbReference>
<feature type="domain" description="Phosphodiester glycosidase" evidence="1">
    <location>
        <begin position="453"/>
        <end position="630"/>
    </location>
</feature>
<keyword evidence="2" id="KW-0326">Glycosidase</keyword>
<organism evidence="2">
    <name type="scientific">Leptolyngbya sp. NK1-12</name>
    <dbReference type="NCBI Taxonomy" id="2547451"/>
    <lineage>
        <taxon>Bacteria</taxon>
        <taxon>Bacillati</taxon>
        <taxon>Cyanobacteriota</taxon>
        <taxon>Cyanophyceae</taxon>
        <taxon>Leptolyngbyales</taxon>
        <taxon>Leptolyngbyaceae</taxon>
        <taxon>Leptolyngbya group</taxon>
        <taxon>Leptolyngbya</taxon>
    </lineage>
</organism>
<dbReference type="PANTHER" id="PTHR40446:SF2">
    <property type="entry name" value="N-ACETYLGLUCOSAMINE-1-PHOSPHODIESTER ALPHA-N-ACETYLGLUCOSAMINIDASE"/>
    <property type="match status" value="1"/>
</dbReference>
<dbReference type="RefSeq" id="WP_316433805.1">
    <property type="nucleotide sequence ID" value="NZ_CP053586.1"/>
</dbReference>
<reference evidence="2" key="1">
    <citation type="submission" date="2020-05" db="EMBL/GenBank/DDBJ databases">
        <authorList>
            <person name="Zhu T."/>
            <person name="Keshari N."/>
            <person name="Lu X."/>
        </authorList>
    </citation>
    <scope>NUCLEOTIDE SEQUENCE</scope>
    <source>
        <strain evidence="2">NK1-12</strain>
    </source>
</reference>
<dbReference type="InterPro" id="IPR018711">
    <property type="entry name" value="NAGPA"/>
</dbReference>
<dbReference type="AlphaFoldDB" id="A0AA96W9R3"/>
<proteinExistence type="predicted"/>